<dbReference type="InterPro" id="IPR003959">
    <property type="entry name" value="ATPase_AAA_core"/>
</dbReference>
<dbReference type="RefSeq" id="WP_002342117.1">
    <property type="nucleotide sequence ID" value="NZ_PDEB01000004.1"/>
</dbReference>
<keyword evidence="2" id="KW-0547">Nucleotide-binding</keyword>
<proteinExistence type="predicted"/>
<dbReference type="InterPro" id="IPR027417">
    <property type="entry name" value="P-loop_NTPase"/>
</dbReference>
<dbReference type="AlphaFoldDB" id="A0AB36S8W9"/>
<name>A0AB36S8W9_9ENTE</name>
<dbReference type="GO" id="GO:0005524">
    <property type="term" value="F:ATP binding"/>
    <property type="evidence" value="ECO:0007669"/>
    <property type="project" value="UniProtKB-KW"/>
</dbReference>
<dbReference type="EMBL" id="PDEB01000004">
    <property type="protein sequence ID" value="PEH45097.1"/>
    <property type="molecule type" value="Genomic_DNA"/>
</dbReference>
<dbReference type="SUPFAM" id="SSF52540">
    <property type="entry name" value="P-loop containing nucleoside triphosphate hydrolases"/>
    <property type="match status" value="1"/>
</dbReference>
<dbReference type="PANTHER" id="PTHR43581:SF2">
    <property type="entry name" value="EXCINUCLEASE ATPASE SUBUNIT"/>
    <property type="match status" value="1"/>
</dbReference>
<dbReference type="InterPro" id="IPR051396">
    <property type="entry name" value="Bact_Antivir_Def_Nuclease"/>
</dbReference>
<dbReference type="GO" id="GO:0016887">
    <property type="term" value="F:ATP hydrolysis activity"/>
    <property type="evidence" value="ECO:0007669"/>
    <property type="project" value="InterPro"/>
</dbReference>
<dbReference type="Gene3D" id="3.40.50.300">
    <property type="entry name" value="P-loop containing nucleotide triphosphate hydrolases"/>
    <property type="match status" value="1"/>
</dbReference>
<gene>
    <name evidence="2" type="ORF">CRM96_08775</name>
</gene>
<evidence type="ECO:0000313" key="3">
    <source>
        <dbReference type="Proteomes" id="UP000220669"/>
    </source>
</evidence>
<keyword evidence="2" id="KW-0067">ATP-binding</keyword>
<organism evidence="2 3">
    <name type="scientific">Enterococcus durans</name>
    <dbReference type="NCBI Taxonomy" id="53345"/>
    <lineage>
        <taxon>Bacteria</taxon>
        <taxon>Bacillati</taxon>
        <taxon>Bacillota</taxon>
        <taxon>Bacilli</taxon>
        <taxon>Lactobacillales</taxon>
        <taxon>Enterococcaceae</taxon>
        <taxon>Enterococcus</taxon>
    </lineage>
</organism>
<dbReference type="SMART" id="SM00382">
    <property type="entry name" value="AAA"/>
    <property type="match status" value="1"/>
</dbReference>
<reference evidence="2 3" key="1">
    <citation type="submission" date="2017-09" db="EMBL/GenBank/DDBJ databases">
        <title>FDA dAtabase for Regulatory Grade micrObial Sequences (FDA-ARGOS): Supporting development and validation of Infectious Disease Dx tests.</title>
        <authorList>
            <person name="Minogue T."/>
            <person name="Wolcott M."/>
            <person name="Wasieloski L."/>
            <person name="Aguilar W."/>
            <person name="Moore D."/>
            <person name="Tallon L.J."/>
            <person name="Sadzewicz L."/>
            <person name="Ott S."/>
            <person name="Zhao X."/>
            <person name="Nagaraj S."/>
            <person name="Vavikolanu K."/>
            <person name="Aluvathingal J."/>
            <person name="Nadendla S."/>
            <person name="Sichtig H."/>
        </authorList>
    </citation>
    <scope>NUCLEOTIDE SEQUENCE [LARGE SCALE GENOMIC DNA]</scope>
    <source>
        <strain evidence="2 3">FDAARGOS_396</strain>
    </source>
</reference>
<evidence type="ECO:0000259" key="1">
    <source>
        <dbReference type="SMART" id="SM00382"/>
    </source>
</evidence>
<evidence type="ECO:0000313" key="2">
    <source>
        <dbReference type="EMBL" id="PEH45097.1"/>
    </source>
</evidence>
<protein>
    <submittedName>
        <fullName evidence="2">ATP-binding protein</fullName>
    </submittedName>
</protein>
<dbReference type="Pfam" id="PF13304">
    <property type="entry name" value="AAA_21"/>
    <property type="match status" value="1"/>
</dbReference>
<dbReference type="PANTHER" id="PTHR43581">
    <property type="entry name" value="ATP/GTP PHOSPHATASE"/>
    <property type="match status" value="1"/>
</dbReference>
<feature type="domain" description="AAA+ ATPase" evidence="1">
    <location>
        <begin position="20"/>
        <end position="315"/>
    </location>
</feature>
<dbReference type="Proteomes" id="UP000220669">
    <property type="component" value="Unassembled WGS sequence"/>
</dbReference>
<accession>A0AB36S8W9</accession>
<comment type="caution">
    <text evidence="2">The sequence shown here is derived from an EMBL/GenBank/DDBJ whole genome shotgun (WGS) entry which is preliminary data.</text>
</comment>
<sequence length="573" mass="64941">MINKLFIKSTESKEPKPYSPNSLNIFVGPNNSGKSLLLREISQNLANRYRSSPETVLIDGITLSPPPTEFTDTLRKKNEEKKIGAYESYLYFFDENQNDSQIGSIPIQKFNDFLEGKIDDYNSNYYRLFKFAISQNNTLLLSGATRLQSMEPMNFSTLSDTHVSNSVDTLLNDETLFNTMREYIFDAFGLYLEIFIIGGQAKFVLSKKPLPEELRLSVKPAATEFLLSNSYDSSNSSDGRKAYLGILSEIVAGNPNVLLLDEPEAFLHPPLARKLGNVISKFVTSDSEKQVFISTHSADFIMGCFEAHVPLNIIRLTYDNEKSTFKPINQDILIKIMNNPLLKSTNILKAIFYQRVIVTESDSDRAFYEEINSRLLEYKPEWGIKDCLFINAQNKQTTGIIVKTLRSIGVSAIAIVDLDFLKDGKGEFANKYLAPANIPAPSYPGLQSNRTTLKEAFDKLQEEHGSKKPEFMKEKGLDIFKDKNPEIYQMGRDFIDTLNSYGLFPVPIGELESWMKHLSVPGHGSNWLTDIFEKMGDDPTSDSFIKPTENDVWEFISTIKKWFDNPDKKGMAN</sequence>
<dbReference type="InterPro" id="IPR003593">
    <property type="entry name" value="AAA+_ATPase"/>
</dbReference>
<dbReference type="CDD" id="cd00267">
    <property type="entry name" value="ABC_ATPase"/>
    <property type="match status" value="1"/>
</dbReference>